<accession>A0A8H3DY03</accession>
<feature type="region of interest" description="Disordered" evidence="1">
    <location>
        <begin position="1"/>
        <end position="24"/>
    </location>
</feature>
<feature type="compositionally biased region" description="Basic and acidic residues" evidence="1">
    <location>
        <begin position="1"/>
        <end position="15"/>
    </location>
</feature>
<name>A0A8H3DY03_9AGAM</name>
<dbReference type="SUPFAM" id="SSF56112">
    <property type="entry name" value="Protein kinase-like (PK-like)"/>
    <property type="match status" value="1"/>
</dbReference>
<comment type="caution">
    <text evidence="2">The sequence shown here is derived from an EMBL/GenBank/DDBJ whole genome shotgun (WGS) entry which is preliminary data.</text>
</comment>
<dbReference type="AlphaFoldDB" id="A0A8H3DY03"/>
<reference evidence="2" key="1">
    <citation type="submission" date="2021-01" db="EMBL/GenBank/DDBJ databases">
        <authorList>
            <person name="Kaushik A."/>
        </authorList>
    </citation>
    <scope>NUCLEOTIDE SEQUENCE</scope>
    <source>
        <strain evidence="2">AG5</strain>
    </source>
</reference>
<evidence type="ECO:0000256" key="1">
    <source>
        <dbReference type="SAM" id="MobiDB-lite"/>
    </source>
</evidence>
<evidence type="ECO:0000313" key="2">
    <source>
        <dbReference type="EMBL" id="CAE7104849.1"/>
    </source>
</evidence>
<gene>
    <name evidence="2" type="ORF">RDB_LOCUS43342</name>
</gene>
<dbReference type="EMBL" id="CAJNJQ010000859">
    <property type="protein sequence ID" value="CAE7104849.1"/>
    <property type="molecule type" value="Genomic_DNA"/>
</dbReference>
<evidence type="ECO:0000313" key="3">
    <source>
        <dbReference type="Proteomes" id="UP000663827"/>
    </source>
</evidence>
<dbReference type="Gene3D" id="1.10.510.10">
    <property type="entry name" value="Transferase(Phosphotransferase) domain 1"/>
    <property type="match status" value="1"/>
</dbReference>
<protein>
    <submittedName>
        <fullName evidence="2">Uncharacterized protein</fullName>
    </submittedName>
</protein>
<proteinExistence type="predicted"/>
<dbReference type="InterPro" id="IPR011009">
    <property type="entry name" value="Kinase-like_dom_sf"/>
</dbReference>
<dbReference type="Proteomes" id="UP000663827">
    <property type="component" value="Unassembled WGS sequence"/>
</dbReference>
<organism evidence="2 3">
    <name type="scientific">Rhizoctonia solani</name>
    <dbReference type="NCBI Taxonomy" id="456999"/>
    <lineage>
        <taxon>Eukaryota</taxon>
        <taxon>Fungi</taxon>
        <taxon>Dikarya</taxon>
        <taxon>Basidiomycota</taxon>
        <taxon>Agaricomycotina</taxon>
        <taxon>Agaricomycetes</taxon>
        <taxon>Cantharellales</taxon>
        <taxon>Ceratobasidiaceae</taxon>
        <taxon>Rhizoctonia</taxon>
    </lineage>
</organism>
<sequence length="72" mass="7969">MHLVVTKKEPPERPHTIPTDQDGGNKLWELLVSCWSFEPEARPSASETANMMKSIDLSNSANIVASTVSYPK</sequence>